<dbReference type="EMBL" id="JAUSUT010000001">
    <property type="protein sequence ID" value="MDQ0380966.1"/>
    <property type="molecule type" value="Genomic_DNA"/>
</dbReference>
<evidence type="ECO:0000313" key="1">
    <source>
        <dbReference type="EMBL" id="MDQ0380966.1"/>
    </source>
</evidence>
<protein>
    <submittedName>
        <fullName evidence="1">Uncharacterized protein</fullName>
    </submittedName>
</protein>
<sequence>MPEMNYEFRVHGRCSPLLRRAVGEFSEVRVVPAPPETLIYGAISDASHLHGLLMVLEDLGLHIVSVHRIPELPHRVTGED</sequence>
<name>A0ABU0F0B5_9PSEU</name>
<evidence type="ECO:0000313" key="2">
    <source>
        <dbReference type="Proteomes" id="UP001229651"/>
    </source>
</evidence>
<proteinExistence type="predicted"/>
<reference evidence="1 2" key="1">
    <citation type="submission" date="2023-07" db="EMBL/GenBank/DDBJ databases">
        <title>Sequencing the genomes of 1000 actinobacteria strains.</title>
        <authorList>
            <person name="Klenk H.-P."/>
        </authorList>
    </citation>
    <scope>NUCLEOTIDE SEQUENCE [LARGE SCALE GENOMIC DNA]</scope>
    <source>
        <strain evidence="1 2">DSM 45805</strain>
    </source>
</reference>
<organism evidence="1 2">
    <name type="scientific">Amycolatopsis thermophila</name>
    <dbReference type="NCBI Taxonomy" id="206084"/>
    <lineage>
        <taxon>Bacteria</taxon>
        <taxon>Bacillati</taxon>
        <taxon>Actinomycetota</taxon>
        <taxon>Actinomycetes</taxon>
        <taxon>Pseudonocardiales</taxon>
        <taxon>Pseudonocardiaceae</taxon>
        <taxon>Amycolatopsis</taxon>
    </lineage>
</organism>
<keyword evidence="2" id="KW-1185">Reference proteome</keyword>
<accession>A0ABU0F0B5</accession>
<gene>
    <name evidence="1" type="ORF">FB470_004960</name>
</gene>
<dbReference type="Proteomes" id="UP001229651">
    <property type="component" value="Unassembled WGS sequence"/>
</dbReference>
<comment type="caution">
    <text evidence="1">The sequence shown here is derived from an EMBL/GenBank/DDBJ whole genome shotgun (WGS) entry which is preliminary data.</text>
</comment>